<dbReference type="Pfam" id="PF14981">
    <property type="entry name" value="FAM165"/>
    <property type="match status" value="1"/>
</dbReference>
<name>A0ABR0ZQY3_HUSHU</name>
<feature type="transmembrane region" description="Helical" evidence="2">
    <location>
        <begin position="12"/>
        <end position="32"/>
    </location>
</feature>
<dbReference type="Proteomes" id="UP001369086">
    <property type="component" value="Unassembled WGS sequence"/>
</dbReference>
<keyword evidence="4" id="KW-1185">Reference proteome</keyword>
<keyword evidence="2" id="KW-1133">Transmembrane helix</keyword>
<accession>A0ABR0ZQY3</accession>
<comment type="caution">
    <text evidence="3">The sequence shown here is derived from an EMBL/GenBank/DDBJ whole genome shotgun (WGS) entry which is preliminary data.</text>
</comment>
<dbReference type="PANTHER" id="PTHR35975:SF1">
    <property type="entry name" value="SMALL INTEGRAL MEMBRANE PROTEIN 11"/>
    <property type="match status" value="1"/>
</dbReference>
<keyword evidence="2" id="KW-0812">Transmembrane</keyword>
<evidence type="ECO:0000313" key="3">
    <source>
        <dbReference type="EMBL" id="KAK6487217.1"/>
    </source>
</evidence>
<evidence type="ECO:0000256" key="2">
    <source>
        <dbReference type="SAM" id="Phobius"/>
    </source>
</evidence>
<protein>
    <submittedName>
        <fullName evidence="3">Small integral membrane protein 11A-like</fullName>
    </submittedName>
</protein>
<feature type="region of interest" description="Disordered" evidence="1">
    <location>
        <begin position="53"/>
        <end position="73"/>
    </location>
</feature>
<dbReference type="EMBL" id="JAHFZB010000008">
    <property type="protein sequence ID" value="KAK6487217.1"/>
    <property type="molecule type" value="Genomic_DNA"/>
</dbReference>
<evidence type="ECO:0000256" key="1">
    <source>
        <dbReference type="SAM" id="MobiDB-lite"/>
    </source>
</evidence>
<feature type="compositionally biased region" description="Basic and acidic residues" evidence="1">
    <location>
        <begin position="60"/>
        <end position="73"/>
    </location>
</feature>
<proteinExistence type="predicted"/>
<dbReference type="PANTHER" id="PTHR35975">
    <property type="entry name" value="SMALL INTEGRAL MEMBRANE PROTEIN 11A"/>
    <property type="match status" value="1"/>
</dbReference>
<dbReference type="InterPro" id="IPR042125">
    <property type="entry name" value="SMIM11"/>
</dbReference>
<organism evidence="3 4">
    <name type="scientific">Huso huso</name>
    <name type="common">Beluga</name>
    <name type="synonym">Acipenser huso</name>
    <dbReference type="NCBI Taxonomy" id="61971"/>
    <lineage>
        <taxon>Eukaryota</taxon>
        <taxon>Metazoa</taxon>
        <taxon>Chordata</taxon>
        <taxon>Craniata</taxon>
        <taxon>Vertebrata</taxon>
        <taxon>Euteleostomi</taxon>
        <taxon>Actinopterygii</taxon>
        <taxon>Chondrostei</taxon>
        <taxon>Acipenseriformes</taxon>
        <taxon>Acipenseridae</taxon>
        <taxon>Huso</taxon>
    </lineage>
</organism>
<sequence>MHEFNWRALDNFPVLLYILAAKTLLLCLGFAATKMYQSRKAEAALKKQQEQKRLAAAATAEHEEKADTDKKED</sequence>
<keyword evidence="2" id="KW-0472">Membrane</keyword>
<reference evidence="3 4" key="1">
    <citation type="submission" date="2021-05" db="EMBL/GenBank/DDBJ databases">
        <authorList>
            <person name="Zahm M."/>
            <person name="Klopp C."/>
            <person name="Cabau C."/>
            <person name="Kuhl H."/>
            <person name="Suciu R."/>
            <person name="Ciorpac M."/>
            <person name="Holostenco D."/>
            <person name="Gessner J."/>
            <person name="Wuertz S."/>
            <person name="Hohne C."/>
            <person name="Stock M."/>
            <person name="Gislard M."/>
            <person name="Lluch J."/>
            <person name="Milhes M."/>
            <person name="Lampietro C."/>
            <person name="Lopez Roques C."/>
            <person name="Donnadieu C."/>
            <person name="Du K."/>
            <person name="Schartl M."/>
            <person name="Guiguen Y."/>
        </authorList>
    </citation>
    <scope>NUCLEOTIDE SEQUENCE [LARGE SCALE GENOMIC DNA]</scope>
    <source>
        <strain evidence="3">Hh-F2</strain>
        <tissue evidence="3">Blood</tissue>
    </source>
</reference>
<gene>
    <name evidence="3" type="ORF">HHUSO_G11005</name>
</gene>
<evidence type="ECO:0000313" key="4">
    <source>
        <dbReference type="Proteomes" id="UP001369086"/>
    </source>
</evidence>